<gene>
    <name evidence="2" type="ORF">DI632_06275</name>
</gene>
<protein>
    <submittedName>
        <fullName evidence="2">ROK family transcriptional regulator</fullName>
    </submittedName>
</protein>
<evidence type="ECO:0000313" key="3">
    <source>
        <dbReference type="Proteomes" id="UP000248614"/>
    </source>
</evidence>
<dbReference type="InterPro" id="IPR043129">
    <property type="entry name" value="ATPase_NBD"/>
</dbReference>
<dbReference type="Gene3D" id="3.30.420.40">
    <property type="match status" value="4"/>
</dbReference>
<dbReference type="Proteomes" id="UP000248614">
    <property type="component" value="Unassembled WGS sequence"/>
</dbReference>
<reference evidence="2 3" key="1">
    <citation type="submission" date="2017-08" db="EMBL/GenBank/DDBJ databases">
        <title>Infants hospitalized years apart are colonized by the same room-sourced microbial strains.</title>
        <authorList>
            <person name="Brooks B."/>
            <person name="Olm M.R."/>
            <person name="Firek B.A."/>
            <person name="Baker R."/>
            <person name="Thomas B.C."/>
            <person name="Morowitz M.J."/>
            <person name="Banfield J.F."/>
        </authorList>
    </citation>
    <scope>NUCLEOTIDE SEQUENCE [LARGE SCALE GENOMIC DNA]</scope>
    <source>
        <strain evidence="2">S2_018_000_R3_110</strain>
    </source>
</reference>
<dbReference type="CDD" id="cd23763">
    <property type="entry name" value="ASKHA_ATPase_ROK"/>
    <property type="match status" value="1"/>
</dbReference>
<name>A0A2W4Z8Q5_9SPHN</name>
<dbReference type="InterPro" id="IPR000600">
    <property type="entry name" value="ROK"/>
</dbReference>
<comment type="caution">
    <text evidence="2">The sequence shown here is derived from an EMBL/GenBank/DDBJ whole genome shotgun (WGS) entry which is preliminary data.</text>
</comment>
<feature type="domain" description="HTH marR-type" evidence="1">
    <location>
        <begin position="15"/>
        <end position="61"/>
    </location>
</feature>
<dbReference type="SUPFAM" id="SSF53067">
    <property type="entry name" value="Actin-like ATPase domain"/>
    <property type="match status" value="1"/>
</dbReference>
<dbReference type="SUPFAM" id="SSF46785">
    <property type="entry name" value="Winged helix' DNA-binding domain"/>
    <property type="match status" value="1"/>
</dbReference>
<organism evidence="2 3">
    <name type="scientific">Sphingomonas hengshuiensis</name>
    <dbReference type="NCBI Taxonomy" id="1609977"/>
    <lineage>
        <taxon>Bacteria</taxon>
        <taxon>Pseudomonadati</taxon>
        <taxon>Pseudomonadota</taxon>
        <taxon>Alphaproteobacteria</taxon>
        <taxon>Sphingomonadales</taxon>
        <taxon>Sphingomonadaceae</taxon>
        <taxon>Sphingomonas</taxon>
    </lineage>
</organism>
<dbReference type="Pfam" id="PF00480">
    <property type="entry name" value="ROK"/>
    <property type="match status" value="1"/>
</dbReference>
<dbReference type="PANTHER" id="PTHR18964">
    <property type="entry name" value="ROK (REPRESSOR, ORF, KINASE) FAMILY"/>
    <property type="match status" value="1"/>
</dbReference>
<dbReference type="AlphaFoldDB" id="A0A2W4Z8Q5"/>
<dbReference type="GO" id="GO:0019262">
    <property type="term" value="P:N-acetylneuraminate catabolic process"/>
    <property type="evidence" value="ECO:0007669"/>
    <property type="project" value="TreeGrafter"/>
</dbReference>
<dbReference type="InterPro" id="IPR036390">
    <property type="entry name" value="WH_DNA-bd_sf"/>
</dbReference>
<evidence type="ECO:0000313" key="2">
    <source>
        <dbReference type="EMBL" id="PZO78624.1"/>
    </source>
</evidence>
<dbReference type="PANTHER" id="PTHR18964:SF169">
    <property type="entry name" value="N-ACETYLMANNOSAMINE KINASE"/>
    <property type="match status" value="1"/>
</dbReference>
<dbReference type="InterPro" id="IPR036388">
    <property type="entry name" value="WH-like_DNA-bd_sf"/>
</dbReference>
<dbReference type="Gene3D" id="1.10.10.10">
    <property type="entry name" value="Winged helix-like DNA-binding domain superfamily/Winged helix DNA-binding domain"/>
    <property type="match status" value="1"/>
</dbReference>
<dbReference type="InterPro" id="IPR000835">
    <property type="entry name" value="HTH_MarR-typ"/>
</dbReference>
<accession>A0A2W4Z8Q5</accession>
<dbReference type="GO" id="GO:0009384">
    <property type="term" value="F:N-acylmannosamine kinase activity"/>
    <property type="evidence" value="ECO:0007669"/>
    <property type="project" value="TreeGrafter"/>
</dbReference>
<sequence length="371" mass="39590">MARKGTNASGMRRYNQRLILSAIRRLNGASKAELSRVTGLSPQAVVRIIDELDNDGLLFQAEKRTGGMGQPATVYRINGARGYTVGVDIGRNAMTLALLDFDGQRRAVQCDAGAFPTIDLAVARIDRFVQEQLPASLRDPGTFLGIGIAMPWFLGEWRDELGISEHQAREWRRGDVADRLRAGLDGPTFFDNDGNAATLAHLLCGAGVDLQNYLCINLGTFVGGGLVLGGQVVQGRHGNAGALASMPVMAGGRRDSLIHHASLYDRDRATTPAALEGWQRRCSEALAFAISGANSLLDLEAVILDGSLDAPELADIAAAVGRQLDEHAPPDFFAPELRIGTLGQQAAAIGAGLLPLHAQYSPDLSSLFKRA</sequence>
<proteinExistence type="predicted"/>
<dbReference type="Pfam" id="PF12802">
    <property type="entry name" value="MarR_2"/>
    <property type="match status" value="1"/>
</dbReference>
<dbReference type="EMBL" id="QFNF01000011">
    <property type="protein sequence ID" value="PZO78624.1"/>
    <property type="molecule type" value="Genomic_DNA"/>
</dbReference>
<evidence type="ECO:0000259" key="1">
    <source>
        <dbReference type="Pfam" id="PF12802"/>
    </source>
</evidence>
<dbReference type="GO" id="GO:0003700">
    <property type="term" value="F:DNA-binding transcription factor activity"/>
    <property type="evidence" value="ECO:0007669"/>
    <property type="project" value="InterPro"/>
</dbReference>